<organism evidence="1 2">
    <name type="scientific">Vibrio jasicida</name>
    <dbReference type="NCBI Taxonomy" id="766224"/>
    <lineage>
        <taxon>Bacteria</taxon>
        <taxon>Pseudomonadati</taxon>
        <taxon>Pseudomonadota</taxon>
        <taxon>Gammaproteobacteria</taxon>
        <taxon>Vibrionales</taxon>
        <taxon>Vibrionaceae</taxon>
        <taxon>Vibrio</taxon>
    </lineage>
</organism>
<sequence length="96" mass="11631">MRHINSSEIKKLSCSILLLPNNKRKRRRRHFSKLDPYRLEIMTLHCDVNASLYQIQQWLKSYRDTNISISGLHKRIVFWSKQYEINQAREENSKTK</sequence>
<accession>A0AAU9QT95</accession>
<proteinExistence type="predicted"/>
<dbReference type="EMBL" id="CAKMUD010000087">
    <property type="protein sequence ID" value="CAH1597860.1"/>
    <property type="molecule type" value="Genomic_DNA"/>
</dbReference>
<dbReference type="Proteomes" id="UP001295462">
    <property type="component" value="Unassembled WGS sequence"/>
</dbReference>
<name>A0AAU9QT95_9VIBR</name>
<dbReference type="AlphaFoldDB" id="A0AAU9QT95"/>
<evidence type="ECO:0008006" key="3">
    <source>
        <dbReference type="Google" id="ProtNLM"/>
    </source>
</evidence>
<gene>
    <name evidence="1" type="ORF">THF1A12_330095</name>
</gene>
<reference evidence="1" key="1">
    <citation type="submission" date="2022-01" db="EMBL/GenBank/DDBJ databases">
        <authorList>
            <person name="Lagorce A."/>
        </authorList>
    </citation>
    <scope>NUCLEOTIDE SEQUENCE</scope>
    <source>
        <strain evidence="1">Th15_F1_A12</strain>
    </source>
</reference>
<evidence type="ECO:0000313" key="2">
    <source>
        <dbReference type="Proteomes" id="UP001295462"/>
    </source>
</evidence>
<comment type="caution">
    <text evidence="1">The sequence shown here is derived from an EMBL/GenBank/DDBJ whole genome shotgun (WGS) entry which is preliminary data.</text>
</comment>
<evidence type="ECO:0000313" key="1">
    <source>
        <dbReference type="EMBL" id="CAH1597860.1"/>
    </source>
</evidence>
<protein>
    <recommendedName>
        <fullName evidence="3">Transposase</fullName>
    </recommendedName>
</protein>